<evidence type="ECO:0000256" key="2">
    <source>
        <dbReference type="SAM" id="Phobius"/>
    </source>
</evidence>
<dbReference type="InterPro" id="IPR021460">
    <property type="entry name" value="DUF3112"/>
</dbReference>
<feature type="transmembrane region" description="Helical" evidence="2">
    <location>
        <begin position="143"/>
        <end position="168"/>
    </location>
</feature>
<reference evidence="3" key="1">
    <citation type="journal article" date="2020" name="Stud. Mycol.">
        <title>101 Dothideomycetes genomes: a test case for predicting lifestyles and emergence of pathogens.</title>
        <authorList>
            <person name="Haridas S."/>
            <person name="Albert R."/>
            <person name="Binder M."/>
            <person name="Bloem J."/>
            <person name="Labutti K."/>
            <person name="Salamov A."/>
            <person name="Andreopoulos B."/>
            <person name="Baker S."/>
            <person name="Barry K."/>
            <person name="Bills G."/>
            <person name="Bluhm B."/>
            <person name="Cannon C."/>
            <person name="Castanera R."/>
            <person name="Culley D."/>
            <person name="Daum C."/>
            <person name="Ezra D."/>
            <person name="Gonzalez J."/>
            <person name="Henrissat B."/>
            <person name="Kuo A."/>
            <person name="Liang C."/>
            <person name="Lipzen A."/>
            <person name="Lutzoni F."/>
            <person name="Magnuson J."/>
            <person name="Mondo S."/>
            <person name="Nolan M."/>
            <person name="Ohm R."/>
            <person name="Pangilinan J."/>
            <person name="Park H.-J."/>
            <person name="Ramirez L."/>
            <person name="Alfaro M."/>
            <person name="Sun H."/>
            <person name="Tritt A."/>
            <person name="Yoshinaga Y."/>
            <person name="Zwiers L.-H."/>
            <person name="Turgeon B."/>
            <person name="Goodwin S."/>
            <person name="Spatafora J."/>
            <person name="Crous P."/>
            <person name="Grigoriev I."/>
        </authorList>
    </citation>
    <scope>NUCLEOTIDE SEQUENCE</scope>
    <source>
        <strain evidence="3">CBS 175.79</strain>
    </source>
</reference>
<feature type="transmembrane region" description="Helical" evidence="2">
    <location>
        <begin position="70"/>
        <end position="93"/>
    </location>
</feature>
<evidence type="ECO:0000313" key="3">
    <source>
        <dbReference type="EMBL" id="KAF2016086.1"/>
    </source>
</evidence>
<feature type="compositionally biased region" description="Low complexity" evidence="1">
    <location>
        <begin position="554"/>
        <end position="567"/>
    </location>
</feature>
<accession>A0A6A5XT32</accession>
<keyword evidence="2" id="KW-1133">Transmembrane helix</keyword>
<protein>
    <recommendedName>
        <fullName evidence="5">DUF3112 domain-containing protein</fullName>
    </recommendedName>
</protein>
<feature type="region of interest" description="Disordered" evidence="1">
    <location>
        <begin position="477"/>
        <end position="628"/>
    </location>
</feature>
<name>A0A6A5XT32_9PLEO</name>
<evidence type="ECO:0008006" key="5">
    <source>
        <dbReference type="Google" id="ProtNLM"/>
    </source>
</evidence>
<dbReference type="RefSeq" id="XP_033384425.1">
    <property type="nucleotide sequence ID" value="XM_033533883.1"/>
</dbReference>
<proteinExistence type="predicted"/>
<sequence length="628" mass="69671">MSLLQHDRNFRRKSSPSGPPYAPQIAGLGGKPTVNPDVPITAVFLALYVIFAIVHMRIMRAGQKRGHKFVFSGAMFGFCKIRVITMSLRLAWACHNNDISLGIAATVFVYVGTVILYIVNWFFAQRIVRAQHPNSGWSTTYRLIHRSGVVLLLFCLVLLIVASIQQFFTLNVDVLRIDRNFQLTGITYFAAFCFAPIVLVAVSLFIPRNEVDKFGAGRLRNNIAILLIATTILSIGQIFRCVVAWLPPTRLVSPSGRPVEIPWYLSRFCFYFLNFLTELIVVIFYAVTRVDLRFHVPDGAKEGGSYSKGRTPSSYNINVIGKEVNLRRMVSLPLARLRCANLSNETIEEFDGPLFDDTRTLADSLRYPSSVLEVDPTTGHYKVRRTSSMHSGQVSHAGSEPSLWSPDRDTVIVEEVPPLPPLPADWPLRTGRPATQGSLQSTSQGRHRDRVSSQSLSNIIERGDAIAEAVARLEGRSELHKKRRQTSSRSSLSNHEFVDSIRNRSQGDLPMKRVHSPITDSLRKQAISREISTTTSSLPKKYNYVTRSDSPLKQAQSSTSESQVSASPRPGVAVGNTTAPPATPTTGLTGKRSIPRGTVMRETQSNTSNDETSANGEFARFSSDCSRT</sequence>
<feature type="transmembrane region" description="Helical" evidence="2">
    <location>
        <begin position="265"/>
        <end position="287"/>
    </location>
</feature>
<dbReference type="GeneID" id="54291280"/>
<feature type="region of interest" description="Disordered" evidence="1">
    <location>
        <begin position="1"/>
        <end position="21"/>
    </location>
</feature>
<organism evidence="3 4">
    <name type="scientific">Aaosphaeria arxii CBS 175.79</name>
    <dbReference type="NCBI Taxonomy" id="1450172"/>
    <lineage>
        <taxon>Eukaryota</taxon>
        <taxon>Fungi</taxon>
        <taxon>Dikarya</taxon>
        <taxon>Ascomycota</taxon>
        <taxon>Pezizomycotina</taxon>
        <taxon>Dothideomycetes</taxon>
        <taxon>Pleosporomycetidae</taxon>
        <taxon>Pleosporales</taxon>
        <taxon>Pleosporales incertae sedis</taxon>
        <taxon>Aaosphaeria</taxon>
    </lineage>
</organism>
<dbReference type="OrthoDB" id="3357002at2759"/>
<evidence type="ECO:0000313" key="4">
    <source>
        <dbReference type="Proteomes" id="UP000799778"/>
    </source>
</evidence>
<gene>
    <name evidence="3" type="ORF">BU24DRAFT_492246</name>
</gene>
<dbReference type="PANTHER" id="PTHR35184:SF1">
    <property type="entry name" value="INTEGRAL MEMBRANE PROTEIN"/>
    <property type="match status" value="1"/>
</dbReference>
<feature type="compositionally biased region" description="Low complexity" evidence="1">
    <location>
        <begin position="577"/>
        <end position="586"/>
    </location>
</feature>
<keyword evidence="4" id="KW-1185">Reference proteome</keyword>
<dbReference type="AlphaFoldDB" id="A0A6A5XT32"/>
<dbReference type="PANTHER" id="PTHR35184">
    <property type="entry name" value="YALI0C10208P"/>
    <property type="match status" value="1"/>
</dbReference>
<feature type="transmembrane region" description="Helical" evidence="2">
    <location>
        <begin position="219"/>
        <end position="245"/>
    </location>
</feature>
<keyword evidence="2" id="KW-0812">Transmembrane</keyword>
<dbReference type="Pfam" id="PF11309">
    <property type="entry name" value="DUF3112"/>
    <property type="match status" value="1"/>
</dbReference>
<feature type="transmembrane region" description="Helical" evidence="2">
    <location>
        <begin position="99"/>
        <end position="123"/>
    </location>
</feature>
<feature type="compositionally biased region" description="Polar residues" evidence="1">
    <location>
        <begin position="601"/>
        <end position="615"/>
    </location>
</feature>
<feature type="compositionally biased region" description="Polar residues" evidence="1">
    <location>
        <begin position="433"/>
        <end position="444"/>
    </location>
</feature>
<keyword evidence="2" id="KW-0472">Membrane</keyword>
<feature type="region of interest" description="Disordered" evidence="1">
    <location>
        <begin position="385"/>
        <end position="455"/>
    </location>
</feature>
<feature type="transmembrane region" description="Helical" evidence="2">
    <location>
        <begin position="188"/>
        <end position="207"/>
    </location>
</feature>
<dbReference type="Proteomes" id="UP000799778">
    <property type="component" value="Unassembled WGS sequence"/>
</dbReference>
<dbReference type="EMBL" id="ML978069">
    <property type="protein sequence ID" value="KAF2016086.1"/>
    <property type="molecule type" value="Genomic_DNA"/>
</dbReference>
<evidence type="ECO:0000256" key="1">
    <source>
        <dbReference type="SAM" id="MobiDB-lite"/>
    </source>
</evidence>
<feature type="transmembrane region" description="Helical" evidence="2">
    <location>
        <begin position="38"/>
        <end position="58"/>
    </location>
</feature>